<accession>A0A8H4T113</accession>
<dbReference type="Proteomes" id="UP000604273">
    <property type="component" value="Unassembled WGS sequence"/>
</dbReference>
<gene>
    <name evidence="1" type="ORF">FGADI_8984</name>
</gene>
<keyword evidence="2" id="KW-1185">Reference proteome</keyword>
<proteinExistence type="predicted"/>
<evidence type="ECO:0000313" key="2">
    <source>
        <dbReference type="Proteomes" id="UP000604273"/>
    </source>
</evidence>
<reference evidence="1" key="2">
    <citation type="submission" date="2020-05" db="EMBL/GenBank/DDBJ databases">
        <authorList>
            <person name="Kim H.-S."/>
            <person name="Proctor R.H."/>
            <person name="Brown D.W."/>
        </authorList>
    </citation>
    <scope>NUCLEOTIDE SEQUENCE</scope>
    <source>
        <strain evidence="1">NRRL 45417</strain>
    </source>
</reference>
<reference evidence="1" key="1">
    <citation type="journal article" date="2020" name="BMC Genomics">
        <title>Correction to: Identification and distribution of gene clusters required for synthesis of sphingolipid metabolism inhibitors in diverse species of the filamentous fungus Fusarium.</title>
        <authorList>
            <person name="Kim H.S."/>
            <person name="Lohmar J.M."/>
            <person name="Busman M."/>
            <person name="Brown D.W."/>
            <person name="Naumann T.A."/>
            <person name="Divon H.H."/>
            <person name="Lysoe E."/>
            <person name="Uhlig S."/>
            <person name="Proctor R.H."/>
        </authorList>
    </citation>
    <scope>NUCLEOTIDE SEQUENCE</scope>
    <source>
        <strain evidence="1">NRRL 45417</strain>
    </source>
</reference>
<sequence length="118" mass="13109">MLRMMAAKKSLDREVQAFEIPGKDAEESIRALEDYEIELDQSFEDWVEIIDHAAPKTPRGTGMKTNKAANQDYVVITKNTELDAVMVKKKKNKVASVSDGAVLVKGSKLTRLSGNVKK</sequence>
<dbReference type="EMBL" id="JABFAI010000241">
    <property type="protein sequence ID" value="KAF4949329.1"/>
    <property type="molecule type" value="Genomic_DNA"/>
</dbReference>
<comment type="caution">
    <text evidence="1">The sequence shown here is derived from an EMBL/GenBank/DDBJ whole genome shotgun (WGS) entry which is preliminary data.</text>
</comment>
<dbReference type="OrthoDB" id="5056708at2759"/>
<evidence type="ECO:0000313" key="1">
    <source>
        <dbReference type="EMBL" id="KAF4949329.1"/>
    </source>
</evidence>
<dbReference type="AlphaFoldDB" id="A0A8H4T113"/>
<protein>
    <submittedName>
        <fullName evidence="1">Uncharacterized protein</fullName>
    </submittedName>
</protein>
<organism evidence="1 2">
    <name type="scientific">Fusarium gaditjirri</name>
    <dbReference type="NCBI Taxonomy" id="282569"/>
    <lineage>
        <taxon>Eukaryota</taxon>
        <taxon>Fungi</taxon>
        <taxon>Dikarya</taxon>
        <taxon>Ascomycota</taxon>
        <taxon>Pezizomycotina</taxon>
        <taxon>Sordariomycetes</taxon>
        <taxon>Hypocreomycetidae</taxon>
        <taxon>Hypocreales</taxon>
        <taxon>Nectriaceae</taxon>
        <taxon>Fusarium</taxon>
        <taxon>Fusarium nisikadoi species complex</taxon>
    </lineage>
</organism>
<name>A0A8H4T113_9HYPO</name>